<protein>
    <submittedName>
        <fullName evidence="1">Uncharacterized protein</fullName>
    </submittedName>
</protein>
<evidence type="ECO:0000313" key="2">
    <source>
        <dbReference type="Proteomes" id="UP000230233"/>
    </source>
</evidence>
<evidence type="ECO:0000313" key="1">
    <source>
        <dbReference type="EMBL" id="PIC13142.1"/>
    </source>
</evidence>
<accession>A0A2G5SDY1</accession>
<comment type="caution">
    <text evidence="1">The sequence shown here is derived from an EMBL/GenBank/DDBJ whole genome shotgun (WGS) entry which is preliminary data.</text>
</comment>
<dbReference type="AlphaFoldDB" id="A0A2G5SDY1"/>
<sequence length="214" mass="25127">MDRMLLEMIFHLNQTIKWMENKTSNPEVEENSSGPMNGNVEPLGFKSPDYLFAGFFDKFFPNKTCYSFEGIRFNVSYGKEDKSGKATLKNRMSSFCGRQNEYIQRVWGRLTSRSGTTQITPAPMDHVHRHGMTLLHEACSRLLKTIQQDKESRKKWNRKRKKTYFSVIRGQRNIQFEEGLKWCTQRMEQVIWKNAHSAPGPDFFTPQLQQTQKD</sequence>
<dbReference type="EMBL" id="PDUG01000015">
    <property type="protein sequence ID" value="PIC13142.1"/>
    <property type="molecule type" value="Genomic_DNA"/>
</dbReference>
<organism evidence="1 2">
    <name type="scientific">Caenorhabditis nigoni</name>
    <dbReference type="NCBI Taxonomy" id="1611254"/>
    <lineage>
        <taxon>Eukaryota</taxon>
        <taxon>Metazoa</taxon>
        <taxon>Ecdysozoa</taxon>
        <taxon>Nematoda</taxon>
        <taxon>Chromadorea</taxon>
        <taxon>Rhabditida</taxon>
        <taxon>Rhabditina</taxon>
        <taxon>Rhabditomorpha</taxon>
        <taxon>Rhabditoidea</taxon>
        <taxon>Rhabditidae</taxon>
        <taxon>Peloderinae</taxon>
        <taxon>Caenorhabditis</taxon>
    </lineage>
</organism>
<keyword evidence="2" id="KW-1185">Reference proteome</keyword>
<reference evidence="2" key="1">
    <citation type="submission" date="2017-10" db="EMBL/GenBank/DDBJ databases">
        <title>Rapid genome shrinkage in a self-fertile nematode reveals novel sperm competition proteins.</title>
        <authorList>
            <person name="Yin D."/>
            <person name="Schwarz E.M."/>
            <person name="Thomas C.G."/>
            <person name="Felde R.L."/>
            <person name="Korf I.F."/>
            <person name="Cutter A.D."/>
            <person name="Schartner C.M."/>
            <person name="Ralston E.J."/>
            <person name="Meyer B.J."/>
            <person name="Haag E.S."/>
        </authorList>
    </citation>
    <scope>NUCLEOTIDE SEQUENCE [LARGE SCALE GENOMIC DNA]</scope>
    <source>
        <strain evidence="2">JU1422</strain>
    </source>
</reference>
<gene>
    <name evidence="1" type="ORF">B9Z55_028000</name>
</gene>
<name>A0A2G5SDY1_9PELO</name>
<dbReference type="Proteomes" id="UP000230233">
    <property type="component" value="Unassembled WGS sequence"/>
</dbReference>
<proteinExistence type="predicted"/>